<dbReference type="PIRSF" id="PIRSF006060">
    <property type="entry name" value="AA_transporter"/>
    <property type="match status" value="1"/>
</dbReference>
<name>A0AA48LYH3_9ZZZZ</name>
<evidence type="ECO:0000256" key="5">
    <source>
        <dbReference type="ARBA" id="ARBA00022970"/>
    </source>
</evidence>
<feature type="transmembrane region" description="Helical" evidence="8">
    <location>
        <begin position="427"/>
        <end position="446"/>
    </location>
</feature>
<feature type="transmembrane region" description="Helical" evidence="8">
    <location>
        <begin position="96"/>
        <end position="118"/>
    </location>
</feature>
<keyword evidence="2" id="KW-0813">Transport</keyword>
<accession>A0AA48LYH3</accession>
<feature type="transmembrane region" description="Helical" evidence="8">
    <location>
        <begin position="154"/>
        <end position="173"/>
    </location>
</feature>
<keyword evidence="4 8" id="KW-0812">Transmembrane</keyword>
<dbReference type="AlphaFoldDB" id="A0AA48LYH3"/>
<keyword evidence="3" id="KW-1003">Cell membrane</keyword>
<dbReference type="PROSITE" id="PS00218">
    <property type="entry name" value="AMINO_ACID_PERMEASE_1"/>
    <property type="match status" value="1"/>
</dbReference>
<keyword evidence="7 8" id="KW-0472">Membrane</keyword>
<dbReference type="InterPro" id="IPR004840">
    <property type="entry name" value="Amino_acid_permease_CS"/>
</dbReference>
<feature type="domain" description="Amino acid permease/ SLC12A" evidence="9">
    <location>
        <begin position="18"/>
        <end position="420"/>
    </location>
</feature>
<feature type="transmembrane region" description="Helical" evidence="8">
    <location>
        <begin position="193"/>
        <end position="213"/>
    </location>
</feature>
<evidence type="ECO:0000313" key="10">
    <source>
        <dbReference type="EMBL" id="CAJ0852049.1"/>
    </source>
</evidence>
<keyword evidence="5" id="KW-0029">Amino-acid transport</keyword>
<dbReference type="InterPro" id="IPR004841">
    <property type="entry name" value="AA-permease/SLC12A_dom"/>
</dbReference>
<evidence type="ECO:0000256" key="6">
    <source>
        <dbReference type="ARBA" id="ARBA00022989"/>
    </source>
</evidence>
<reference evidence="10" key="1">
    <citation type="submission" date="2023-07" db="EMBL/GenBank/DDBJ databases">
        <authorList>
            <person name="Pelsma A.J. K."/>
        </authorList>
    </citation>
    <scope>NUCLEOTIDE SEQUENCE</scope>
</reference>
<evidence type="ECO:0000259" key="9">
    <source>
        <dbReference type="Pfam" id="PF00324"/>
    </source>
</evidence>
<evidence type="ECO:0000256" key="4">
    <source>
        <dbReference type="ARBA" id="ARBA00022692"/>
    </source>
</evidence>
<feature type="transmembrane region" description="Helical" evidence="8">
    <location>
        <begin position="124"/>
        <end position="142"/>
    </location>
</feature>
<feature type="transmembrane region" description="Helical" evidence="8">
    <location>
        <begin position="18"/>
        <end position="37"/>
    </location>
</feature>
<feature type="transmembrane region" description="Helical" evidence="8">
    <location>
        <begin position="400"/>
        <end position="421"/>
    </location>
</feature>
<evidence type="ECO:0000256" key="2">
    <source>
        <dbReference type="ARBA" id="ARBA00022448"/>
    </source>
</evidence>
<sequence>MDEQQGFKRSLGVRQMRLLALGSTIGVGLFLGSASAIKVAGPSILLAYLLAGVMTFFILRALGEMAIHHPVTGSFAAYATHYVNPFLGYLVGWGYWFYWTIIAIAEVTAVGIYMQYWFPGSGQWIWAFAAIGILGVVNLFTARVFGEFEFWFSLIKVATILVMIAIGLFVIVFGFPGEWRPVGVSNLTQVGGFFPAGIAGCLLSMQMVVYAYVGVEMIGIAAGEAENPQTTIPMAIDSFVWRIIIFYVGALFVILAIFPWNTIGVDGSPFVQVFQKMGLDRAAGLINFVVITAALSSCNGGIFSSGRILHTLARSQQAPAWFGHIAPNGIPARAMLITTAFLFLGSGLNYFTPAKAFEYLTAAVTFIGILIWLSIIYTHSRFRRRLAENGETIPSFQMPFWPLSSVTASAFLIGVIGILVSVSETRAPVILGLLLLALIAAGFRLTRKEAA</sequence>
<evidence type="ECO:0000256" key="3">
    <source>
        <dbReference type="ARBA" id="ARBA00022475"/>
    </source>
</evidence>
<dbReference type="PANTHER" id="PTHR43495">
    <property type="entry name" value="GABA PERMEASE"/>
    <property type="match status" value="1"/>
</dbReference>
<feature type="transmembrane region" description="Helical" evidence="8">
    <location>
        <begin position="282"/>
        <end position="309"/>
    </location>
</feature>
<dbReference type="PANTHER" id="PTHR43495:SF2">
    <property type="entry name" value="D-SERINE_D-ALANINE_GLYCINE TRANSPORTER"/>
    <property type="match status" value="1"/>
</dbReference>
<gene>
    <name evidence="10" type="primary">yifK</name>
    <name evidence="10" type="ORF">AMST5_00508</name>
</gene>
<protein>
    <submittedName>
        <fullName evidence="10">Transport protein YifK</fullName>
    </submittedName>
</protein>
<proteinExistence type="predicted"/>
<feature type="transmembrane region" description="Helical" evidence="8">
    <location>
        <begin position="330"/>
        <end position="351"/>
    </location>
</feature>
<dbReference type="EMBL" id="OY288114">
    <property type="protein sequence ID" value="CAJ0852049.1"/>
    <property type="molecule type" value="Genomic_DNA"/>
</dbReference>
<keyword evidence="6 8" id="KW-1133">Transmembrane helix</keyword>
<dbReference type="GO" id="GO:0005886">
    <property type="term" value="C:plasma membrane"/>
    <property type="evidence" value="ECO:0007669"/>
    <property type="project" value="UniProtKB-SubCell"/>
</dbReference>
<comment type="subcellular location">
    <subcellularLocation>
        <location evidence="1">Cell membrane</location>
        <topology evidence="1">Multi-pass membrane protein</topology>
    </subcellularLocation>
</comment>
<feature type="transmembrane region" description="Helical" evidence="8">
    <location>
        <begin position="239"/>
        <end position="262"/>
    </location>
</feature>
<dbReference type="Gene3D" id="1.20.1740.10">
    <property type="entry name" value="Amino acid/polyamine transporter I"/>
    <property type="match status" value="1"/>
</dbReference>
<evidence type="ECO:0000256" key="1">
    <source>
        <dbReference type="ARBA" id="ARBA00004651"/>
    </source>
</evidence>
<dbReference type="Pfam" id="PF00324">
    <property type="entry name" value="AA_permease"/>
    <property type="match status" value="1"/>
</dbReference>
<dbReference type="FunFam" id="1.20.1740.10:FF:000001">
    <property type="entry name" value="Amino acid permease"/>
    <property type="match status" value="1"/>
</dbReference>
<evidence type="ECO:0000256" key="7">
    <source>
        <dbReference type="ARBA" id="ARBA00023136"/>
    </source>
</evidence>
<dbReference type="GO" id="GO:0055085">
    <property type="term" value="P:transmembrane transport"/>
    <property type="evidence" value="ECO:0007669"/>
    <property type="project" value="InterPro"/>
</dbReference>
<organism evidence="10">
    <name type="scientific">freshwater sediment metagenome</name>
    <dbReference type="NCBI Taxonomy" id="556182"/>
    <lineage>
        <taxon>unclassified sequences</taxon>
        <taxon>metagenomes</taxon>
        <taxon>ecological metagenomes</taxon>
    </lineage>
</organism>
<dbReference type="GO" id="GO:0006865">
    <property type="term" value="P:amino acid transport"/>
    <property type="evidence" value="ECO:0007669"/>
    <property type="project" value="UniProtKB-KW"/>
</dbReference>
<feature type="transmembrane region" description="Helical" evidence="8">
    <location>
        <begin position="43"/>
        <end position="62"/>
    </location>
</feature>
<evidence type="ECO:0000256" key="8">
    <source>
        <dbReference type="SAM" id="Phobius"/>
    </source>
</evidence>
<feature type="transmembrane region" description="Helical" evidence="8">
    <location>
        <begin position="357"/>
        <end position="379"/>
    </location>
</feature>